<dbReference type="RefSeq" id="WP_136082254.1">
    <property type="nucleotide sequence ID" value="NZ_CAAHFG010000004.1"/>
</dbReference>
<gene>
    <name evidence="1" type="ORF">PDESU_05320</name>
</gene>
<evidence type="ECO:0000313" key="1">
    <source>
        <dbReference type="EMBL" id="VGO16729.1"/>
    </source>
</evidence>
<keyword evidence="2" id="KW-1185">Reference proteome</keyword>
<dbReference type="EMBL" id="CAAHFG010000004">
    <property type="protein sequence ID" value="VGO16729.1"/>
    <property type="molecule type" value="Genomic_DNA"/>
</dbReference>
<organism evidence="1 2">
    <name type="scientific">Pontiella desulfatans</name>
    <dbReference type="NCBI Taxonomy" id="2750659"/>
    <lineage>
        <taxon>Bacteria</taxon>
        <taxon>Pseudomonadati</taxon>
        <taxon>Kiritimatiellota</taxon>
        <taxon>Kiritimatiellia</taxon>
        <taxon>Kiritimatiellales</taxon>
        <taxon>Pontiellaceae</taxon>
        <taxon>Pontiella</taxon>
    </lineage>
</organism>
<accession>A0A6C2UA16</accession>
<reference evidence="1 2" key="1">
    <citation type="submission" date="2019-04" db="EMBL/GenBank/DDBJ databases">
        <authorList>
            <person name="Van Vliet M D."/>
        </authorList>
    </citation>
    <scope>NUCLEOTIDE SEQUENCE [LARGE SCALE GENOMIC DNA]</scope>
    <source>
        <strain evidence="1 2">F1</strain>
    </source>
</reference>
<protein>
    <recommendedName>
        <fullName evidence="3">Lipocalin-like domain-containing protein</fullName>
    </recommendedName>
</protein>
<sequence length="107" mass="12401">MTANVEIYRGLVGRWTSVDPLMEDVEHRISTSKGEYKVAVTDTFDGEKAEVYDVKWDGDRLQYKVHWPSTGRFIEYSLTHLEKEKVGISFKYSAQDIWIKKKPVKSG</sequence>
<proteinExistence type="predicted"/>
<dbReference type="AlphaFoldDB" id="A0A6C2UA16"/>
<evidence type="ECO:0000313" key="2">
    <source>
        <dbReference type="Proteomes" id="UP000366872"/>
    </source>
</evidence>
<evidence type="ECO:0008006" key="3">
    <source>
        <dbReference type="Google" id="ProtNLM"/>
    </source>
</evidence>
<name>A0A6C2UA16_PONDE</name>
<dbReference type="Proteomes" id="UP000366872">
    <property type="component" value="Unassembled WGS sequence"/>
</dbReference>